<evidence type="ECO:0000256" key="1">
    <source>
        <dbReference type="ARBA" id="ARBA00022723"/>
    </source>
</evidence>
<feature type="domain" description="Zinc finger DksA/TraR C4-type" evidence="5">
    <location>
        <begin position="88"/>
        <end position="115"/>
    </location>
</feature>
<dbReference type="Pfam" id="PF01258">
    <property type="entry name" value="zf-dskA_traR"/>
    <property type="match status" value="1"/>
</dbReference>
<dbReference type="NCBIfam" id="TIGR02890">
    <property type="entry name" value="bacill_yteA"/>
    <property type="match status" value="1"/>
</dbReference>
<sequence length="232" mass="26823">MLNKEQLDSCKTELLARKKQLLQHLKDDYGLSAAMADQSISELSSYDNHPGDLGTELFEREKDLALDMRTKDELYEIEHALKKLEAHTYGLCEICHQPIALERLQVIPTATTCVNHTKTMNVSKRPTEETTISPTLNEKIYREENTLFDEEDSWQQVEMFGSSNTPSDYFQSENEYNHLYTNSDELIGSVEALEGFLLADIHGKYIGVNEKHERYENYLDENHVESIFYTND</sequence>
<dbReference type="InterPro" id="IPR037187">
    <property type="entry name" value="DnaK_N"/>
</dbReference>
<organism evidence="6 7">
    <name type="scientific">Gracilibacillus marinus</name>
    <dbReference type="NCBI Taxonomy" id="630535"/>
    <lineage>
        <taxon>Bacteria</taxon>
        <taxon>Bacillati</taxon>
        <taxon>Bacillota</taxon>
        <taxon>Bacilli</taxon>
        <taxon>Bacillales</taxon>
        <taxon>Bacillaceae</taxon>
        <taxon>Gracilibacillus</taxon>
    </lineage>
</organism>
<dbReference type="RefSeq" id="WP_390196753.1">
    <property type="nucleotide sequence ID" value="NZ_JBHSDV010000001.1"/>
</dbReference>
<proteinExistence type="predicted"/>
<dbReference type="PANTHER" id="PTHR33823">
    <property type="entry name" value="RNA POLYMERASE-BINDING TRANSCRIPTION FACTOR DKSA-RELATED"/>
    <property type="match status" value="1"/>
</dbReference>
<name>A0ABV8VRZ7_9BACI</name>
<keyword evidence="7" id="KW-1185">Reference proteome</keyword>
<evidence type="ECO:0000256" key="4">
    <source>
        <dbReference type="PROSITE-ProRule" id="PRU00510"/>
    </source>
</evidence>
<feature type="zinc finger region" description="dksA C4-type" evidence="4">
    <location>
        <begin position="92"/>
        <end position="116"/>
    </location>
</feature>
<dbReference type="InterPro" id="IPR000962">
    <property type="entry name" value="Znf_DskA_TraR"/>
</dbReference>
<evidence type="ECO:0000256" key="3">
    <source>
        <dbReference type="ARBA" id="ARBA00022833"/>
    </source>
</evidence>
<dbReference type="EMBL" id="JBHSDV010000001">
    <property type="protein sequence ID" value="MFC4387227.1"/>
    <property type="molecule type" value="Genomic_DNA"/>
</dbReference>
<keyword evidence="3" id="KW-0862">Zinc</keyword>
<evidence type="ECO:0000313" key="7">
    <source>
        <dbReference type="Proteomes" id="UP001595880"/>
    </source>
</evidence>
<dbReference type="Proteomes" id="UP001595880">
    <property type="component" value="Unassembled WGS sequence"/>
</dbReference>
<dbReference type="PROSITE" id="PS51128">
    <property type="entry name" value="ZF_DKSA_2"/>
    <property type="match status" value="1"/>
</dbReference>
<dbReference type="Gene3D" id="1.20.120.910">
    <property type="entry name" value="DksA, coiled-coil domain"/>
    <property type="match status" value="1"/>
</dbReference>
<dbReference type="SUPFAM" id="SSF109635">
    <property type="entry name" value="DnaK suppressor protein DksA, alpha-hairpin domain"/>
    <property type="match status" value="1"/>
</dbReference>
<dbReference type="InterPro" id="IPR014240">
    <property type="entry name" value="YteA"/>
</dbReference>
<evidence type="ECO:0000256" key="2">
    <source>
        <dbReference type="ARBA" id="ARBA00022771"/>
    </source>
</evidence>
<protein>
    <submittedName>
        <fullName evidence="6">TraR/DksA C4-type zinc finger protein</fullName>
    </submittedName>
</protein>
<accession>A0ABV8VRZ7</accession>
<keyword evidence="1" id="KW-0479">Metal-binding</keyword>
<keyword evidence="2" id="KW-0863">Zinc-finger</keyword>
<dbReference type="SUPFAM" id="SSF57716">
    <property type="entry name" value="Glucocorticoid receptor-like (DNA-binding domain)"/>
    <property type="match status" value="1"/>
</dbReference>
<comment type="caution">
    <text evidence="6">The sequence shown here is derived from an EMBL/GenBank/DDBJ whole genome shotgun (WGS) entry which is preliminary data.</text>
</comment>
<dbReference type="PANTHER" id="PTHR33823:SF4">
    <property type="entry name" value="GENERAL STRESS PROTEIN 16O"/>
    <property type="match status" value="1"/>
</dbReference>
<evidence type="ECO:0000259" key="5">
    <source>
        <dbReference type="Pfam" id="PF01258"/>
    </source>
</evidence>
<evidence type="ECO:0000313" key="6">
    <source>
        <dbReference type="EMBL" id="MFC4387227.1"/>
    </source>
</evidence>
<reference evidence="7" key="1">
    <citation type="journal article" date="2019" name="Int. J. Syst. Evol. Microbiol.">
        <title>The Global Catalogue of Microorganisms (GCM) 10K type strain sequencing project: providing services to taxonomists for standard genome sequencing and annotation.</title>
        <authorList>
            <consortium name="The Broad Institute Genomics Platform"/>
            <consortium name="The Broad Institute Genome Sequencing Center for Infectious Disease"/>
            <person name="Wu L."/>
            <person name="Ma J."/>
        </authorList>
    </citation>
    <scope>NUCLEOTIDE SEQUENCE [LARGE SCALE GENOMIC DNA]</scope>
    <source>
        <strain evidence="7">KACC 14058</strain>
    </source>
</reference>
<gene>
    <name evidence="6" type="ORF">ACFOZ1_05320</name>
</gene>